<sequence length="158" mass="17921">MKGVDIEDRIWSRGTKRSLDIGQGHELLQRQERDHVVSWVIYSNGAELSCMVPKAKGSSRHIYLISEKHLTEKLRRLNFRRRTAESPTSVNNMIARTAMDSRSECRGTVEACMIRVARELDCLRAHIRLRDPDKSEDKIEGVEAGGKGRGSDDESRGT</sequence>
<organism evidence="2 3">
    <name type="scientific">Ensete ventricosum</name>
    <name type="common">Abyssinian banana</name>
    <name type="synonym">Musa ensete</name>
    <dbReference type="NCBI Taxonomy" id="4639"/>
    <lineage>
        <taxon>Eukaryota</taxon>
        <taxon>Viridiplantae</taxon>
        <taxon>Streptophyta</taxon>
        <taxon>Embryophyta</taxon>
        <taxon>Tracheophyta</taxon>
        <taxon>Spermatophyta</taxon>
        <taxon>Magnoliopsida</taxon>
        <taxon>Liliopsida</taxon>
        <taxon>Zingiberales</taxon>
        <taxon>Musaceae</taxon>
        <taxon>Ensete</taxon>
    </lineage>
</organism>
<comment type="caution">
    <text evidence="2">The sequence shown here is derived from an EMBL/GenBank/DDBJ whole genome shotgun (WGS) entry which is preliminary data.</text>
</comment>
<dbReference type="Proteomes" id="UP000287651">
    <property type="component" value="Unassembled WGS sequence"/>
</dbReference>
<dbReference type="AlphaFoldDB" id="A0A426Z4Q5"/>
<reference evidence="2 3" key="1">
    <citation type="journal article" date="2014" name="Agronomy (Basel)">
        <title>A Draft Genome Sequence for Ensete ventricosum, the Drought-Tolerant Tree Against Hunger.</title>
        <authorList>
            <person name="Harrison J."/>
            <person name="Moore K.A."/>
            <person name="Paszkiewicz K."/>
            <person name="Jones T."/>
            <person name="Grant M."/>
            <person name="Ambacheew D."/>
            <person name="Muzemil S."/>
            <person name="Studholme D.J."/>
        </authorList>
    </citation>
    <scope>NUCLEOTIDE SEQUENCE [LARGE SCALE GENOMIC DNA]</scope>
</reference>
<protein>
    <submittedName>
        <fullName evidence="2">Uncharacterized protein</fullName>
    </submittedName>
</protein>
<accession>A0A426Z4Q5</accession>
<name>A0A426Z4Q5_ENSVE</name>
<evidence type="ECO:0000313" key="2">
    <source>
        <dbReference type="EMBL" id="RRT58948.1"/>
    </source>
</evidence>
<evidence type="ECO:0000313" key="3">
    <source>
        <dbReference type="Proteomes" id="UP000287651"/>
    </source>
</evidence>
<gene>
    <name evidence="2" type="ORF">B296_00044362</name>
</gene>
<feature type="region of interest" description="Disordered" evidence="1">
    <location>
        <begin position="133"/>
        <end position="158"/>
    </location>
</feature>
<dbReference type="EMBL" id="AMZH03008439">
    <property type="protein sequence ID" value="RRT58948.1"/>
    <property type="molecule type" value="Genomic_DNA"/>
</dbReference>
<feature type="compositionally biased region" description="Basic and acidic residues" evidence="1">
    <location>
        <begin position="149"/>
        <end position="158"/>
    </location>
</feature>
<evidence type="ECO:0000256" key="1">
    <source>
        <dbReference type="SAM" id="MobiDB-lite"/>
    </source>
</evidence>
<proteinExistence type="predicted"/>